<proteinExistence type="inferred from homology"/>
<dbReference type="Pfam" id="PF04138">
    <property type="entry name" value="GtrA_DPMS_TM"/>
    <property type="match status" value="1"/>
</dbReference>
<evidence type="ECO:0000256" key="3">
    <source>
        <dbReference type="ARBA" id="ARBA00022692"/>
    </source>
</evidence>
<comment type="caution">
    <text evidence="9">The sequence shown here is derived from an EMBL/GenBank/DDBJ whole genome shotgun (WGS) entry which is preliminary data.</text>
</comment>
<feature type="region of interest" description="Disordered" evidence="6">
    <location>
        <begin position="153"/>
        <end position="181"/>
    </location>
</feature>
<sequence>MRLKRLWRRHHEAAKFLVVGGICFLATTAVNYLLKLTVLRDKPVTALAFATVLATILSYVLNREWSFRTRGGREQHHEAALFFAVSAIGIGLNLIPLAVSRYVLDLRVPDVGRPAQEIADFVSGIVLGTLVAMVFRLWAVKRFVFPHADARAARSRPGAGPRLRSKLLRHEPRPSVRDRRG</sequence>
<dbReference type="PANTHER" id="PTHR38459:SF1">
    <property type="entry name" value="PROPHAGE BACTOPRENOL-LINKED GLUCOSE TRANSLOCASE HOMOLOG"/>
    <property type="match status" value="1"/>
</dbReference>
<keyword evidence="10" id="KW-1185">Reference proteome</keyword>
<dbReference type="InterPro" id="IPR051401">
    <property type="entry name" value="GtrA_CellWall_Glycosyl"/>
</dbReference>
<dbReference type="InterPro" id="IPR007267">
    <property type="entry name" value="GtrA_DPMS_TM"/>
</dbReference>
<organism evidence="9 10">
    <name type="scientific">Actinoplanes siamensis</name>
    <dbReference type="NCBI Taxonomy" id="1223317"/>
    <lineage>
        <taxon>Bacteria</taxon>
        <taxon>Bacillati</taxon>
        <taxon>Actinomycetota</taxon>
        <taxon>Actinomycetes</taxon>
        <taxon>Micromonosporales</taxon>
        <taxon>Micromonosporaceae</taxon>
        <taxon>Actinoplanes</taxon>
    </lineage>
</organism>
<evidence type="ECO:0000313" key="10">
    <source>
        <dbReference type="Proteomes" id="UP000629619"/>
    </source>
</evidence>
<evidence type="ECO:0000256" key="1">
    <source>
        <dbReference type="ARBA" id="ARBA00004141"/>
    </source>
</evidence>
<keyword evidence="5 7" id="KW-0472">Membrane</keyword>
<name>A0A919KB92_9ACTN</name>
<gene>
    <name evidence="9" type="ORF">Asi03nite_09180</name>
</gene>
<dbReference type="AlphaFoldDB" id="A0A919KB92"/>
<dbReference type="Proteomes" id="UP000629619">
    <property type="component" value="Unassembled WGS sequence"/>
</dbReference>
<keyword evidence="3 7" id="KW-0812">Transmembrane</keyword>
<feature type="transmembrane region" description="Helical" evidence="7">
    <location>
        <begin position="118"/>
        <end position="139"/>
    </location>
</feature>
<feature type="transmembrane region" description="Helical" evidence="7">
    <location>
        <begin position="12"/>
        <end position="32"/>
    </location>
</feature>
<dbReference type="GO" id="GO:0005886">
    <property type="term" value="C:plasma membrane"/>
    <property type="evidence" value="ECO:0007669"/>
    <property type="project" value="TreeGrafter"/>
</dbReference>
<feature type="transmembrane region" description="Helical" evidence="7">
    <location>
        <begin position="44"/>
        <end position="61"/>
    </location>
</feature>
<evidence type="ECO:0000256" key="6">
    <source>
        <dbReference type="SAM" id="MobiDB-lite"/>
    </source>
</evidence>
<feature type="compositionally biased region" description="Basic and acidic residues" evidence="6">
    <location>
        <begin position="168"/>
        <end position="181"/>
    </location>
</feature>
<evidence type="ECO:0000259" key="8">
    <source>
        <dbReference type="Pfam" id="PF04138"/>
    </source>
</evidence>
<comment type="subcellular location">
    <subcellularLocation>
        <location evidence="1">Membrane</location>
        <topology evidence="1">Multi-pass membrane protein</topology>
    </subcellularLocation>
</comment>
<protein>
    <submittedName>
        <fullName evidence="9">Sugar translocase</fullName>
    </submittedName>
</protein>
<evidence type="ECO:0000256" key="5">
    <source>
        <dbReference type="ARBA" id="ARBA00023136"/>
    </source>
</evidence>
<evidence type="ECO:0000313" key="9">
    <source>
        <dbReference type="EMBL" id="GIF03380.1"/>
    </source>
</evidence>
<feature type="transmembrane region" description="Helical" evidence="7">
    <location>
        <begin position="81"/>
        <end position="98"/>
    </location>
</feature>
<dbReference type="EMBL" id="BOMW01000009">
    <property type="protein sequence ID" value="GIF03380.1"/>
    <property type="molecule type" value="Genomic_DNA"/>
</dbReference>
<evidence type="ECO:0000256" key="7">
    <source>
        <dbReference type="SAM" id="Phobius"/>
    </source>
</evidence>
<keyword evidence="4 7" id="KW-1133">Transmembrane helix</keyword>
<reference evidence="9" key="1">
    <citation type="submission" date="2021-01" db="EMBL/GenBank/DDBJ databases">
        <title>Whole genome shotgun sequence of Actinoplanes siamensis NBRC 109076.</title>
        <authorList>
            <person name="Komaki H."/>
            <person name="Tamura T."/>
        </authorList>
    </citation>
    <scope>NUCLEOTIDE SEQUENCE</scope>
    <source>
        <strain evidence="9">NBRC 109076</strain>
    </source>
</reference>
<comment type="similarity">
    <text evidence="2">Belongs to the GtrA family.</text>
</comment>
<dbReference type="RefSeq" id="WP_239102378.1">
    <property type="nucleotide sequence ID" value="NZ_BOMW01000009.1"/>
</dbReference>
<accession>A0A919KB92</accession>
<dbReference type="GO" id="GO:0000271">
    <property type="term" value="P:polysaccharide biosynthetic process"/>
    <property type="evidence" value="ECO:0007669"/>
    <property type="project" value="InterPro"/>
</dbReference>
<dbReference type="PANTHER" id="PTHR38459">
    <property type="entry name" value="PROPHAGE BACTOPRENOL-LINKED GLUCOSE TRANSLOCASE HOMOLOG"/>
    <property type="match status" value="1"/>
</dbReference>
<evidence type="ECO:0000256" key="4">
    <source>
        <dbReference type="ARBA" id="ARBA00022989"/>
    </source>
</evidence>
<feature type="domain" description="GtrA/DPMS transmembrane" evidence="8">
    <location>
        <begin position="15"/>
        <end position="145"/>
    </location>
</feature>
<evidence type="ECO:0000256" key="2">
    <source>
        <dbReference type="ARBA" id="ARBA00009399"/>
    </source>
</evidence>